<dbReference type="SUPFAM" id="SSF47336">
    <property type="entry name" value="ACP-like"/>
    <property type="match status" value="1"/>
</dbReference>
<evidence type="ECO:0000259" key="1">
    <source>
        <dbReference type="PROSITE" id="PS50075"/>
    </source>
</evidence>
<accession>A0A5E4XJU7</accession>
<dbReference type="InterPro" id="IPR009081">
    <property type="entry name" value="PP-bd_ACP"/>
</dbReference>
<proteinExistence type="predicted"/>
<dbReference type="EMBL" id="CABPSM010000013">
    <property type="protein sequence ID" value="VVE36739.1"/>
    <property type="molecule type" value="Genomic_DNA"/>
</dbReference>
<organism evidence="2 3">
    <name type="scientific">Pandoraea horticolens</name>
    <dbReference type="NCBI Taxonomy" id="2508298"/>
    <lineage>
        <taxon>Bacteria</taxon>
        <taxon>Pseudomonadati</taxon>
        <taxon>Pseudomonadota</taxon>
        <taxon>Betaproteobacteria</taxon>
        <taxon>Burkholderiales</taxon>
        <taxon>Burkholderiaceae</taxon>
        <taxon>Pandoraea</taxon>
    </lineage>
</organism>
<dbReference type="PROSITE" id="PS50075">
    <property type="entry name" value="CARRIER"/>
    <property type="match status" value="1"/>
</dbReference>
<dbReference type="InterPro" id="IPR036736">
    <property type="entry name" value="ACP-like_sf"/>
</dbReference>
<protein>
    <submittedName>
        <fullName evidence="2">Acyl carrier protein</fullName>
    </submittedName>
</protein>
<evidence type="ECO:0000313" key="2">
    <source>
        <dbReference type="EMBL" id="VVE36739.1"/>
    </source>
</evidence>
<feature type="domain" description="Carrier" evidence="1">
    <location>
        <begin position="13"/>
        <end position="88"/>
    </location>
</feature>
<dbReference type="AlphaFoldDB" id="A0A5E4XJU7"/>
<dbReference type="Gene3D" id="1.10.1200.10">
    <property type="entry name" value="ACP-like"/>
    <property type="match status" value="1"/>
</dbReference>
<reference evidence="2 3" key="1">
    <citation type="submission" date="2019-08" db="EMBL/GenBank/DDBJ databases">
        <authorList>
            <person name="Peeters C."/>
        </authorList>
    </citation>
    <scope>NUCLEOTIDE SEQUENCE [LARGE SCALE GENOMIC DNA]</scope>
    <source>
        <strain evidence="2 3">LMG 31112</strain>
    </source>
</reference>
<name>A0A5E4XJU7_9BURK</name>
<dbReference type="RefSeq" id="WP_150622141.1">
    <property type="nucleotide sequence ID" value="NZ_CABPSM010000013.1"/>
</dbReference>
<evidence type="ECO:0000313" key="3">
    <source>
        <dbReference type="Proteomes" id="UP000343317"/>
    </source>
</evidence>
<sequence>MSVGSEGATIDTADLGNAVRQLIAELAGLPVESMAAELRLIDELALDSLELIELLMVLEERWGITLTRDRLMKLVTVGDVVALVKTSYR</sequence>
<dbReference type="Proteomes" id="UP000343317">
    <property type="component" value="Unassembled WGS sequence"/>
</dbReference>
<gene>
    <name evidence="2" type="primary">acpP_2</name>
    <name evidence="2" type="ORF">PHO31112_03923</name>
</gene>
<dbReference type="Pfam" id="PF00550">
    <property type="entry name" value="PP-binding"/>
    <property type="match status" value="1"/>
</dbReference>
<keyword evidence="3" id="KW-1185">Reference proteome</keyword>